<comment type="subcellular location">
    <subcellularLocation>
        <location evidence="1">Membrane</location>
        <topology evidence="1">Multi-pass membrane protein</topology>
    </subcellularLocation>
</comment>
<feature type="transmembrane region" description="Helical" evidence="2">
    <location>
        <begin position="21"/>
        <end position="43"/>
    </location>
</feature>
<dbReference type="InterPro" id="IPR011701">
    <property type="entry name" value="MFS"/>
</dbReference>
<dbReference type="InterPro" id="IPR036259">
    <property type="entry name" value="MFS_trans_sf"/>
</dbReference>
<reference evidence="5" key="1">
    <citation type="submission" date="2025-08" db="UniProtKB">
        <authorList>
            <consortium name="RefSeq"/>
        </authorList>
    </citation>
    <scope>IDENTIFICATION</scope>
</reference>
<keyword evidence="2" id="KW-0472">Membrane</keyword>
<evidence type="ECO:0000313" key="5">
    <source>
        <dbReference type="RefSeq" id="XP_022089591.1"/>
    </source>
</evidence>
<accession>A0A8B7YD58</accession>
<feature type="transmembrane region" description="Helical" evidence="2">
    <location>
        <begin position="314"/>
        <end position="333"/>
    </location>
</feature>
<feature type="transmembrane region" description="Helical" evidence="2">
    <location>
        <begin position="146"/>
        <end position="170"/>
    </location>
</feature>
<dbReference type="Proteomes" id="UP000694845">
    <property type="component" value="Unplaced"/>
</dbReference>
<keyword evidence="4" id="KW-1185">Reference proteome</keyword>
<proteinExistence type="predicted"/>
<keyword evidence="2" id="KW-0812">Transmembrane</keyword>
<dbReference type="KEGG" id="aplc:110978697"/>
<feature type="transmembrane region" description="Helical" evidence="2">
    <location>
        <begin position="85"/>
        <end position="104"/>
    </location>
</feature>
<dbReference type="OMA" id="ITIAIMM"/>
<dbReference type="GO" id="GO:0016020">
    <property type="term" value="C:membrane"/>
    <property type="evidence" value="ECO:0007669"/>
    <property type="project" value="UniProtKB-SubCell"/>
</dbReference>
<dbReference type="InterPro" id="IPR050327">
    <property type="entry name" value="Proton-linked_MCT"/>
</dbReference>
<dbReference type="PANTHER" id="PTHR11360">
    <property type="entry name" value="MONOCARBOXYLATE TRANSPORTER"/>
    <property type="match status" value="1"/>
</dbReference>
<keyword evidence="2" id="KW-1133">Transmembrane helix</keyword>
<dbReference type="OrthoDB" id="6509908at2759"/>
<feature type="transmembrane region" description="Helical" evidence="2">
    <location>
        <begin position="176"/>
        <end position="196"/>
    </location>
</feature>
<name>A0A8B7YD58_ACAPL</name>
<gene>
    <name evidence="5" type="primary">LOC110978697</name>
</gene>
<dbReference type="RefSeq" id="XP_022089591.1">
    <property type="nucleotide sequence ID" value="XM_022233899.1"/>
</dbReference>
<feature type="transmembrane region" description="Helical" evidence="2">
    <location>
        <begin position="284"/>
        <end position="302"/>
    </location>
</feature>
<dbReference type="GO" id="GO:0008028">
    <property type="term" value="F:monocarboxylic acid transmembrane transporter activity"/>
    <property type="evidence" value="ECO:0007669"/>
    <property type="project" value="TreeGrafter"/>
</dbReference>
<feature type="domain" description="Major facilitator superfamily (MFS) profile" evidence="3">
    <location>
        <begin position="20"/>
        <end position="430"/>
    </location>
</feature>
<dbReference type="InterPro" id="IPR020846">
    <property type="entry name" value="MFS_dom"/>
</dbReference>
<dbReference type="SUPFAM" id="SSF103473">
    <property type="entry name" value="MFS general substrate transporter"/>
    <property type="match status" value="1"/>
</dbReference>
<sequence>MDLVSKPALYSSSKFRGWLMVGIAFVEIFIICGPTYNFSIIFLSLQDEFNAGATWTGWIGSLANSLMGAAGLISMPLIQRYGPRLVTLVGLVAFGGGLVTTSLVPALAYAYVTFGVVVGLGANFVLQSVVHLLFSWFPEKNCSRAFSLVMLGTSFSELAFAPLLTTLIRVFAWRNALRIIGGGSIILGFVFAVPITSPATTTNHERGTRAKESRDEPCTDMATDAVIPDGLSENSRQRVLEVAWKIDTWLWSLCLVLVYLGWTFVTVNYASFMEHDLQFTTDQITIAIMMLAVGGIVGKILLSLFADRLPCLKLYVVAAASLLGAVVAGLMTWLRSVSLVYIVSLFVGSVRSASNAMPFPATMEIFGEYGSCIVSVLSMVPYGIGILIGAPISGSFYDLTGDYNLSLFVIVAIFVCSSAVALAIPIKKRTQLSSYSFSFRPKATKSSREIPHVYSVSGMRV</sequence>
<evidence type="ECO:0000313" key="4">
    <source>
        <dbReference type="Proteomes" id="UP000694845"/>
    </source>
</evidence>
<feature type="transmembrane region" description="Helical" evidence="2">
    <location>
        <begin position="339"/>
        <end position="357"/>
    </location>
</feature>
<dbReference type="Gene3D" id="1.20.1250.20">
    <property type="entry name" value="MFS general substrate transporter like domains"/>
    <property type="match status" value="2"/>
</dbReference>
<dbReference type="AlphaFoldDB" id="A0A8B7YD58"/>
<dbReference type="PANTHER" id="PTHR11360:SF172">
    <property type="entry name" value="MAJOR FACILITATOR SUPERFAMILY (MFS) PROFILE DOMAIN-CONTAINING PROTEIN"/>
    <property type="match status" value="1"/>
</dbReference>
<evidence type="ECO:0000256" key="2">
    <source>
        <dbReference type="SAM" id="Phobius"/>
    </source>
</evidence>
<dbReference type="Pfam" id="PF07690">
    <property type="entry name" value="MFS_1"/>
    <property type="match status" value="1"/>
</dbReference>
<evidence type="ECO:0000256" key="1">
    <source>
        <dbReference type="ARBA" id="ARBA00004141"/>
    </source>
</evidence>
<dbReference type="PROSITE" id="PS50850">
    <property type="entry name" value="MFS"/>
    <property type="match status" value="1"/>
</dbReference>
<organism evidence="4 5">
    <name type="scientific">Acanthaster planci</name>
    <name type="common">Crown-of-thorns starfish</name>
    <dbReference type="NCBI Taxonomy" id="133434"/>
    <lineage>
        <taxon>Eukaryota</taxon>
        <taxon>Metazoa</taxon>
        <taxon>Echinodermata</taxon>
        <taxon>Eleutherozoa</taxon>
        <taxon>Asterozoa</taxon>
        <taxon>Asteroidea</taxon>
        <taxon>Valvatacea</taxon>
        <taxon>Valvatida</taxon>
        <taxon>Acanthasteridae</taxon>
        <taxon>Acanthaster</taxon>
    </lineage>
</organism>
<feature type="transmembrane region" description="Helical" evidence="2">
    <location>
        <begin position="248"/>
        <end position="272"/>
    </location>
</feature>
<feature type="transmembrane region" description="Helical" evidence="2">
    <location>
        <begin position="369"/>
        <end position="393"/>
    </location>
</feature>
<evidence type="ECO:0000259" key="3">
    <source>
        <dbReference type="PROSITE" id="PS50850"/>
    </source>
</evidence>
<feature type="transmembrane region" description="Helical" evidence="2">
    <location>
        <begin position="110"/>
        <end position="134"/>
    </location>
</feature>
<feature type="transmembrane region" description="Helical" evidence="2">
    <location>
        <begin position="405"/>
        <end position="426"/>
    </location>
</feature>
<protein>
    <submittedName>
        <fullName evidence="5">Monocarboxylate transporter 13-like</fullName>
    </submittedName>
</protein>
<dbReference type="GeneID" id="110978697"/>
<feature type="transmembrane region" description="Helical" evidence="2">
    <location>
        <begin position="55"/>
        <end position="78"/>
    </location>
</feature>